<proteinExistence type="predicted"/>
<gene>
    <name evidence="1" type="ORF">ACFQ35_04485</name>
</gene>
<dbReference type="InterPro" id="IPR025354">
    <property type="entry name" value="DUF4258"/>
</dbReference>
<dbReference type="RefSeq" id="WP_353074528.1">
    <property type="nucleotide sequence ID" value="NZ_JAUCBM010000009.1"/>
</dbReference>
<evidence type="ECO:0000313" key="2">
    <source>
        <dbReference type="Proteomes" id="UP001597263"/>
    </source>
</evidence>
<dbReference type="Proteomes" id="UP001597263">
    <property type="component" value="Unassembled WGS sequence"/>
</dbReference>
<name>A0ABW3V1A4_9HYPH</name>
<organism evidence="1 2">
    <name type="scientific">Pseudochrobactrum kiredjianiae</name>
    <dbReference type="NCBI Taxonomy" id="386305"/>
    <lineage>
        <taxon>Bacteria</taxon>
        <taxon>Pseudomonadati</taxon>
        <taxon>Pseudomonadota</taxon>
        <taxon>Alphaproteobacteria</taxon>
        <taxon>Hyphomicrobiales</taxon>
        <taxon>Brucellaceae</taxon>
        <taxon>Pseudochrobactrum</taxon>
    </lineage>
</organism>
<dbReference type="Pfam" id="PF14076">
    <property type="entry name" value="DUF4258"/>
    <property type="match status" value="1"/>
</dbReference>
<keyword evidence="2" id="KW-1185">Reference proteome</keyword>
<reference evidence="2" key="1">
    <citation type="journal article" date="2019" name="Int. J. Syst. Evol. Microbiol.">
        <title>The Global Catalogue of Microorganisms (GCM) 10K type strain sequencing project: providing services to taxonomists for standard genome sequencing and annotation.</title>
        <authorList>
            <consortium name="The Broad Institute Genomics Platform"/>
            <consortium name="The Broad Institute Genome Sequencing Center for Infectious Disease"/>
            <person name="Wu L."/>
            <person name="Ma J."/>
        </authorList>
    </citation>
    <scope>NUCLEOTIDE SEQUENCE [LARGE SCALE GENOMIC DNA]</scope>
    <source>
        <strain evidence="2">CCUG 49584</strain>
    </source>
</reference>
<accession>A0ABW3V1A4</accession>
<dbReference type="EMBL" id="JBHTMA010000026">
    <property type="protein sequence ID" value="MFD1226417.1"/>
    <property type="molecule type" value="Genomic_DNA"/>
</dbReference>
<evidence type="ECO:0000313" key="1">
    <source>
        <dbReference type="EMBL" id="MFD1226417.1"/>
    </source>
</evidence>
<protein>
    <submittedName>
        <fullName evidence="1">DUF4258 domain-containing protein</fullName>
    </submittedName>
</protein>
<comment type="caution">
    <text evidence="1">The sequence shown here is derived from an EMBL/GenBank/DDBJ whole genome shotgun (WGS) entry which is preliminary data.</text>
</comment>
<sequence length="148" mass="17087">MQKYHSDIHTDYWINEQRGTGALSQQPWSNELATEIIRKTARSQALTLTYTAHARDRIHERGLIMSDVLYVLKNGFVHEGPTESTREGYYKYYIECRCPNGGNRSVRVVVIPENEGCFLKIVTVMWLDQPETRSGSIIGEYHEQVSLH</sequence>